<protein>
    <submittedName>
        <fullName evidence="1">Uncharacterized protein</fullName>
    </submittedName>
</protein>
<gene>
    <name evidence="1" type="ORF">METZ01_LOCUS419852</name>
</gene>
<reference evidence="1" key="1">
    <citation type="submission" date="2018-05" db="EMBL/GenBank/DDBJ databases">
        <authorList>
            <person name="Lanie J.A."/>
            <person name="Ng W.-L."/>
            <person name="Kazmierczak K.M."/>
            <person name="Andrzejewski T.M."/>
            <person name="Davidsen T.M."/>
            <person name="Wayne K.J."/>
            <person name="Tettelin H."/>
            <person name="Glass J.I."/>
            <person name="Rusch D."/>
            <person name="Podicherti R."/>
            <person name="Tsui H.-C.T."/>
            <person name="Winkler M.E."/>
        </authorList>
    </citation>
    <scope>NUCLEOTIDE SEQUENCE</scope>
</reference>
<proteinExistence type="predicted"/>
<accession>A0A382X9H2</accession>
<name>A0A382X9H2_9ZZZZ</name>
<evidence type="ECO:0000313" key="1">
    <source>
        <dbReference type="EMBL" id="SVD66998.1"/>
    </source>
</evidence>
<dbReference type="EMBL" id="UINC01165548">
    <property type="protein sequence ID" value="SVD66998.1"/>
    <property type="molecule type" value="Genomic_DNA"/>
</dbReference>
<feature type="non-terminal residue" evidence="1">
    <location>
        <position position="37"/>
    </location>
</feature>
<organism evidence="1">
    <name type="scientific">marine metagenome</name>
    <dbReference type="NCBI Taxonomy" id="408172"/>
    <lineage>
        <taxon>unclassified sequences</taxon>
        <taxon>metagenomes</taxon>
        <taxon>ecological metagenomes</taxon>
    </lineage>
</organism>
<dbReference type="AlphaFoldDB" id="A0A382X9H2"/>
<sequence>MTGDRENTIDRLVAARRERVPPGQKLTENFPVLDLGV</sequence>